<reference evidence="3 4" key="1">
    <citation type="journal article" date="2023" name="Plant Biotechnol. J.">
        <title>Chromosome-level wild Hevea brasiliensis genome provides new tools for genomic-assisted breeding and valuable loci to elevate rubber yield.</title>
        <authorList>
            <person name="Cheng H."/>
            <person name="Song X."/>
            <person name="Hu Y."/>
            <person name="Wu T."/>
            <person name="Yang Q."/>
            <person name="An Z."/>
            <person name="Feng S."/>
            <person name="Deng Z."/>
            <person name="Wu W."/>
            <person name="Zeng X."/>
            <person name="Tu M."/>
            <person name="Wang X."/>
            <person name="Huang H."/>
        </authorList>
    </citation>
    <scope>NUCLEOTIDE SEQUENCE [LARGE SCALE GENOMIC DNA]</scope>
    <source>
        <strain evidence="3">MT/VB/25A 57/8</strain>
    </source>
</reference>
<gene>
    <name evidence="3" type="ORF">P3X46_033279</name>
</gene>
<keyword evidence="2" id="KW-0472">Membrane</keyword>
<protein>
    <submittedName>
        <fullName evidence="3">Uncharacterized protein</fullName>
    </submittedName>
</protein>
<comment type="caution">
    <text evidence="3">The sequence shown here is derived from an EMBL/GenBank/DDBJ whole genome shotgun (WGS) entry which is preliminary data.</text>
</comment>
<proteinExistence type="predicted"/>
<name>A0ABQ9KHU4_HEVBR</name>
<evidence type="ECO:0000313" key="3">
    <source>
        <dbReference type="EMBL" id="KAJ9136176.1"/>
    </source>
</evidence>
<sequence>MAALKLIYVVFLIILRFGFGSCRILTDEKDQGTFEPNNPGFQAGLGGTWEGIPFLGIGPGAGFLGIGNGQDFGNYARDGKGGFVHVNGGSWIPFFTIPGFTTGSGKGAIGEGSFGDGGGGGGSGWFEGGNSGPSGCSCDSTRSGGGGCGSISSGGRYPTPSNPSGSPATCRPMNCPNDSVSYCEGYRIYFDSSAPYWCQVPGIGTLPF</sequence>
<dbReference type="EMBL" id="JARPOI010000018">
    <property type="protein sequence ID" value="KAJ9136176.1"/>
    <property type="molecule type" value="Genomic_DNA"/>
</dbReference>
<dbReference type="Proteomes" id="UP001174677">
    <property type="component" value="Chromosome 18"/>
</dbReference>
<accession>A0ABQ9KHU4</accession>
<feature type="transmembrane region" description="Helical" evidence="2">
    <location>
        <begin position="6"/>
        <end position="26"/>
    </location>
</feature>
<evidence type="ECO:0000256" key="1">
    <source>
        <dbReference type="SAM" id="MobiDB-lite"/>
    </source>
</evidence>
<evidence type="ECO:0000256" key="2">
    <source>
        <dbReference type="SAM" id="Phobius"/>
    </source>
</evidence>
<keyword evidence="2" id="KW-1133">Transmembrane helix</keyword>
<keyword evidence="4" id="KW-1185">Reference proteome</keyword>
<keyword evidence="2" id="KW-0812">Transmembrane</keyword>
<organism evidence="3 4">
    <name type="scientific">Hevea brasiliensis</name>
    <name type="common">Para rubber tree</name>
    <name type="synonym">Siphonia brasiliensis</name>
    <dbReference type="NCBI Taxonomy" id="3981"/>
    <lineage>
        <taxon>Eukaryota</taxon>
        <taxon>Viridiplantae</taxon>
        <taxon>Streptophyta</taxon>
        <taxon>Embryophyta</taxon>
        <taxon>Tracheophyta</taxon>
        <taxon>Spermatophyta</taxon>
        <taxon>Magnoliopsida</taxon>
        <taxon>eudicotyledons</taxon>
        <taxon>Gunneridae</taxon>
        <taxon>Pentapetalae</taxon>
        <taxon>rosids</taxon>
        <taxon>fabids</taxon>
        <taxon>Malpighiales</taxon>
        <taxon>Euphorbiaceae</taxon>
        <taxon>Crotonoideae</taxon>
        <taxon>Micrandreae</taxon>
        <taxon>Hevea</taxon>
    </lineage>
</organism>
<feature type="region of interest" description="Disordered" evidence="1">
    <location>
        <begin position="149"/>
        <end position="170"/>
    </location>
</feature>
<evidence type="ECO:0000313" key="4">
    <source>
        <dbReference type="Proteomes" id="UP001174677"/>
    </source>
</evidence>